<gene>
    <name evidence="6" type="ORF">CF394_04135</name>
</gene>
<protein>
    <recommendedName>
        <fullName evidence="5">DUF1232 domain-containing protein</fullName>
    </recommendedName>
</protein>
<organism evidence="6 7">
    <name type="scientific">Tetzosporium hominis</name>
    <dbReference type="NCBI Taxonomy" id="2020506"/>
    <lineage>
        <taxon>Bacteria</taxon>
        <taxon>Bacillati</taxon>
        <taxon>Bacillota</taxon>
        <taxon>Bacilli</taxon>
        <taxon>Bacillales</taxon>
        <taxon>Caryophanaceae</taxon>
        <taxon>Tetzosporium</taxon>
    </lineage>
</organism>
<reference evidence="6 7" key="1">
    <citation type="submission" date="2017-07" db="EMBL/GenBank/DDBJ databases">
        <title>Tetzosporium hominis gen.nov. sp.nov.</title>
        <authorList>
            <person name="Tetz G."/>
            <person name="Tetz V."/>
        </authorList>
    </citation>
    <scope>NUCLEOTIDE SEQUENCE [LARGE SCALE GENOMIC DNA]</scope>
    <source>
        <strain evidence="6 7">VT-49</strain>
    </source>
</reference>
<dbReference type="AlphaFoldDB" id="A0A264W5A2"/>
<evidence type="ECO:0000313" key="7">
    <source>
        <dbReference type="Proteomes" id="UP000217065"/>
    </source>
</evidence>
<evidence type="ECO:0000259" key="5">
    <source>
        <dbReference type="Pfam" id="PF06803"/>
    </source>
</evidence>
<evidence type="ECO:0000256" key="4">
    <source>
        <dbReference type="ARBA" id="ARBA00023136"/>
    </source>
</evidence>
<evidence type="ECO:0000256" key="2">
    <source>
        <dbReference type="ARBA" id="ARBA00022692"/>
    </source>
</evidence>
<proteinExistence type="predicted"/>
<dbReference type="InterPro" id="IPR010652">
    <property type="entry name" value="DUF1232"/>
</dbReference>
<dbReference type="Pfam" id="PF06803">
    <property type="entry name" value="DUF1232"/>
    <property type="match status" value="1"/>
</dbReference>
<comment type="caution">
    <text evidence="6">The sequence shown here is derived from an EMBL/GenBank/DDBJ whole genome shotgun (WGS) entry which is preliminary data.</text>
</comment>
<dbReference type="Proteomes" id="UP000217065">
    <property type="component" value="Unassembled WGS sequence"/>
</dbReference>
<evidence type="ECO:0000313" key="6">
    <source>
        <dbReference type="EMBL" id="OZS78735.1"/>
    </source>
</evidence>
<dbReference type="GO" id="GO:0012505">
    <property type="term" value="C:endomembrane system"/>
    <property type="evidence" value="ECO:0007669"/>
    <property type="project" value="UniProtKB-SubCell"/>
</dbReference>
<keyword evidence="2" id="KW-0812">Transmembrane</keyword>
<feature type="domain" description="DUF1232" evidence="5">
    <location>
        <begin position="62"/>
        <end position="98"/>
    </location>
</feature>
<name>A0A264W5A2_9BACL</name>
<evidence type="ECO:0000256" key="1">
    <source>
        <dbReference type="ARBA" id="ARBA00004127"/>
    </source>
</evidence>
<dbReference type="EMBL" id="NOKQ01000187">
    <property type="protein sequence ID" value="OZS78735.1"/>
    <property type="molecule type" value="Genomic_DNA"/>
</dbReference>
<dbReference type="OrthoDB" id="9793277at2"/>
<keyword evidence="7" id="KW-1185">Reference proteome</keyword>
<comment type="subcellular location">
    <subcellularLocation>
        <location evidence="1">Endomembrane system</location>
        <topology evidence="1">Multi-pass membrane protein</topology>
    </subcellularLocation>
</comment>
<evidence type="ECO:0000256" key="3">
    <source>
        <dbReference type="ARBA" id="ARBA00022989"/>
    </source>
</evidence>
<sequence>MNMQTTDYQQQLDFYERLRKSITSYFQKKGITKVSSYLLFAPDIFHLMIKSLTDPRIDFKSKALLGAGIAYFVAPVDFMPELLAGPGGFVDDLVIATFVLNMLVNRLSPEVLEDHWAGDDNLLGTLKRLSASGESILGKLPTKSLIGQFMKRSPM</sequence>
<keyword evidence="3" id="KW-1133">Transmembrane helix</keyword>
<accession>A0A264W5A2</accession>
<keyword evidence="4" id="KW-0472">Membrane</keyword>